<protein>
    <submittedName>
        <fullName evidence="2">Uncharacterized protein</fullName>
    </submittedName>
</protein>
<evidence type="ECO:0000313" key="3">
    <source>
        <dbReference type="EMBL" id="CDS87272.1"/>
    </source>
</evidence>
<keyword evidence="1" id="KW-1133">Transmembrane helix</keyword>
<evidence type="ECO:0000256" key="1">
    <source>
        <dbReference type="SAM" id="Phobius"/>
    </source>
</evidence>
<keyword evidence="1" id="KW-0472">Membrane</keyword>
<evidence type="ECO:0000313" key="2">
    <source>
        <dbReference type="EMBL" id="CDS86942.1"/>
    </source>
</evidence>
<accession>A0A069A8D8</accession>
<dbReference type="EMBL" id="LK932515">
    <property type="protein sequence ID" value="CDS87272.1"/>
    <property type="molecule type" value="Genomic_DNA"/>
</dbReference>
<gene>
    <name evidence="3" type="ORF">BN1096_610099</name>
    <name evidence="2" type="ORF">BN1097_610049</name>
</gene>
<name>A0A069A8D8_CLODI</name>
<keyword evidence="1" id="KW-0812">Transmembrane</keyword>
<organism evidence="2">
    <name type="scientific">Clostridioides difficile</name>
    <name type="common">Peptoclostridium difficile</name>
    <dbReference type="NCBI Taxonomy" id="1496"/>
    <lineage>
        <taxon>Bacteria</taxon>
        <taxon>Bacillati</taxon>
        <taxon>Bacillota</taxon>
        <taxon>Clostridia</taxon>
        <taxon>Peptostreptococcales</taxon>
        <taxon>Peptostreptococcaceae</taxon>
        <taxon>Clostridioides</taxon>
    </lineage>
</organism>
<reference evidence="2" key="1">
    <citation type="submission" date="2014-07" db="EMBL/GenBank/DDBJ databases">
        <authorList>
            <person name="Monot Marc"/>
        </authorList>
    </citation>
    <scope>NUCLEOTIDE SEQUENCE</scope>
    <source>
        <strain evidence="2">7032994</strain>
    </source>
</reference>
<feature type="transmembrane region" description="Helical" evidence="1">
    <location>
        <begin position="12"/>
        <end position="35"/>
    </location>
</feature>
<dbReference type="AlphaFoldDB" id="A0A069A8D8"/>
<proteinExistence type="predicted"/>
<dbReference type="EMBL" id="LK932400">
    <property type="protein sequence ID" value="CDS86942.1"/>
    <property type="molecule type" value="Genomic_DNA"/>
</dbReference>
<sequence>MSLSRFILTKWYVNFLIIMSSPSVTLCFILTKWYVNHIGVEAVSKALKGFILTKWYVNVAYCLAS</sequence>